<feature type="domain" description="Alpha/beta hydrolase fold-3" evidence="2">
    <location>
        <begin position="86"/>
        <end position="294"/>
    </location>
</feature>
<proteinExistence type="predicted"/>
<dbReference type="PANTHER" id="PTHR48081">
    <property type="entry name" value="AB HYDROLASE SUPERFAMILY PROTEIN C4A8.06C"/>
    <property type="match status" value="1"/>
</dbReference>
<evidence type="ECO:0000256" key="1">
    <source>
        <dbReference type="ARBA" id="ARBA00022801"/>
    </source>
</evidence>
<dbReference type="OrthoDB" id="408631at2759"/>
<dbReference type="Gene3D" id="3.40.50.1820">
    <property type="entry name" value="alpha/beta hydrolase"/>
    <property type="match status" value="1"/>
</dbReference>
<evidence type="ECO:0000259" key="2">
    <source>
        <dbReference type="Pfam" id="PF07859"/>
    </source>
</evidence>
<accession>A0A8E2E4W1</accession>
<evidence type="ECO:0000313" key="4">
    <source>
        <dbReference type="Proteomes" id="UP000250266"/>
    </source>
</evidence>
<dbReference type="PANTHER" id="PTHR48081:SF8">
    <property type="entry name" value="ALPHA_BETA HYDROLASE FOLD-3 DOMAIN-CONTAINING PROTEIN-RELATED"/>
    <property type="match status" value="1"/>
</dbReference>
<keyword evidence="1" id="KW-0378">Hydrolase</keyword>
<dbReference type="Proteomes" id="UP000250266">
    <property type="component" value="Unassembled WGS sequence"/>
</dbReference>
<dbReference type="GO" id="GO:0016787">
    <property type="term" value="F:hydrolase activity"/>
    <property type="evidence" value="ECO:0007669"/>
    <property type="project" value="UniProtKB-KW"/>
</dbReference>
<dbReference type="InterPro" id="IPR029058">
    <property type="entry name" value="AB_hydrolase_fold"/>
</dbReference>
<dbReference type="InterPro" id="IPR013094">
    <property type="entry name" value="AB_hydrolase_3"/>
</dbReference>
<name>A0A8E2E4W1_9PEZI</name>
<evidence type="ECO:0000313" key="3">
    <source>
        <dbReference type="EMBL" id="OCK77437.1"/>
    </source>
</evidence>
<reference evidence="3 4" key="1">
    <citation type="journal article" date="2016" name="Nat. Commun.">
        <title>Ectomycorrhizal ecology is imprinted in the genome of the dominant symbiotic fungus Cenococcum geophilum.</title>
        <authorList>
            <consortium name="DOE Joint Genome Institute"/>
            <person name="Peter M."/>
            <person name="Kohler A."/>
            <person name="Ohm R.A."/>
            <person name="Kuo A."/>
            <person name="Krutzmann J."/>
            <person name="Morin E."/>
            <person name="Arend M."/>
            <person name="Barry K.W."/>
            <person name="Binder M."/>
            <person name="Choi C."/>
            <person name="Clum A."/>
            <person name="Copeland A."/>
            <person name="Grisel N."/>
            <person name="Haridas S."/>
            <person name="Kipfer T."/>
            <person name="LaButti K."/>
            <person name="Lindquist E."/>
            <person name="Lipzen A."/>
            <person name="Maire R."/>
            <person name="Meier B."/>
            <person name="Mihaltcheva S."/>
            <person name="Molinier V."/>
            <person name="Murat C."/>
            <person name="Poggeler S."/>
            <person name="Quandt C.A."/>
            <person name="Sperisen C."/>
            <person name="Tritt A."/>
            <person name="Tisserant E."/>
            <person name="Crous P.W."/>
            <person name="Henrissat B."/>
            <person name="Nehls U."/>
            <person name="Egli S."/>
            <person name="Spatafora J.W."/>
            <person name="Grigoriev I.V."/>
            <person name="Martin F.M."/>
        </authorList>
    </citation>
    <scope>NUCLEOTIDE SEQUENCE [LARGE SCALE GENOMIC DNA]</scope>
    <source>
        <strain evidence="3 4">CBS 459.81</strain>
    </source>
</reference>
<dbReference type="Pfam" id="PF07859">
    <property type="entry name" value="Abhydrolase_3"/>
    <property type="match status" value="1"/>
</dbReference>
<dbReference type="AlphaFoldDB" id="A0A8E2E4W1"/>
<keyword evidence="4" id="KW-1185">Reference proteome</keyword>
<protein>
    <submittedName>
        <fullName evidence="3">AflJ/ estA/ esterase</fullName>
    </submittedName>
</protein>
<dbReference type="EMBL" id="KV745128">
    <property type="protein sequence ID" value="OCK77437.1"/>
    <property type="molecule type" value="Genomic_DNA"/>
</dbReference>
<organism evidence="3 4">
    <name type="scientific">Lepidopterella palustris CBS 459.81</name>
    <dbReference type="NCBI Taxonomy" id="1314670"/>
    <lineage>
        <taxon>Eukaryota</taxon>
        <taxon>Fungi</taxon>
        <taxon>Dikarya</taxon>
        <taxon>Ascomycota</taxon>
        <taxon>Pezizomycotina</taxon>
        <taxon>Dothideomycetes</taxon>
        <taxon>Pleosporomycetidae</taxon>
        <taxon>Mytilinidiales</taxon>
        <taxon>Argynnaceae</taxon>
        <taxon>Lepidopterella</taxon>
    </lineage>
</organism>
<dbReference type="SUPFAM" id="SSF53474">
    <property type="entry name" value="alpha/beta-Hydrolases"/>
    <property type="match status" value="1"/>
</dbReference>
<dbReference type="InterPro" id="IPR050300">
    <property type="entry name" value="GDXG_lipolytic_enzyme"/>
</dbReference>
<sequence>MDPELEKHFAAPWVQFCKEYGGIPVLYGPVDNLYATLAKMFETVVSRFEIPPTDTSVKSEDIQVNENYKVRVYHPPGATGHDPLGIYIHGGGWVLCDLDSEDAICRLISKNLNMVLISVDYRLAPKHKFPAALDDCVDAFQWALANTSKLGVRDTKVTIMGGSAGGNLAIGSVLKLIDEGKSAPVSGVIALVPVTIHPDVVPAELKSKHTAYEENANLTLNTKSAMMEFWDAYDPPKDDIYTSCLLHPRLQSLPKTYIAECGVDTLRDDARLFRDALKDAGVDVKYSDFPGYSHWSWTFPSKSLSGHSADFFGKLFEAIKWTMH</sequence>
<gene>
    <name evidence="3" type="ORF">K432DRAFT_304214</name>
</gene>